<dbReference type="Pfam" id="PF01554">
    <property type="entry name" value="MatE"/>
    <property type="match status" value="2"/>
</dbReference>
<keyword evidence="5 8" id="KW-0812">Transmembrane</keyword>
<evidence type="ECO:0000256" key="5">
    <source>
        <dbReference type="ARBA" id="ARBA00022692"/>
    </source>
</evidence>
<dbReference type="InterPro" id="IPR048279">
    <property type="entry name" value="MdtK-like"/>
</dbReference>
<feature type="transmembrane region" description="Helical" evidence="8">
    <location>
        <begin position="170"/>
        <end position="191"/>
    </location>
</feature>
<proteinExistence type="inferred from homology"/>
<accession>A0A173LPE9</accession>
<dbReference type="InterPro" id="IPR002528">
    <property type="entry name" value="MATE_fam"/>
</dbReference>
<dbReference type="PANTHER" id="PTHR42893:SF46">
    <property type="entry name" value="PROTEIN DETOXIFICATION 44, CHLOROPLASTIC"/>
    <property type="match status" value="1"/>
</dbReference>
<evidence type="ECO:0000313" key="10">
    <source>
        <dbReference type="Proteomes" id="UP000186104"/>
    </source>
</evidence>
<comment type="similarity">
    <text evidence="2">Belongs to the multi antimicrobial extrusion (MATE) (TC 2.A.66.1) family.</text>
</comment>
<keyword evidence="10" id="KW-1185">Reference proteome</keyword>
<organism evidence="9 10">
    <name type="scientific">Dietzia timorensis</name>
    <dbReference type="NCBI Taxonomy" id="499555"/>
    <lineage>
        <taxon>Bacteria</taxon>
        <taxon>Bacillati</taxon>
        <taxon>Actinomycetota</taxon>
        <taxon>Actinomycetes</taxon>
        <taxon>Mycobacteriales</taxon>
        <taxon>Dietziaceae</taxon>
        <taxon>Dietzia</taxon>
    </lineage>
</organism>
<feature type="transmembrane region" description="Helical" evidence="8">
    <location>
        <begin position="360"/>
        <end position="382"/>
    </location>
</feature>
<feature type="transmembrane region" description="Helical" evidence="8">
    <location>
        <begin position="394"/>
        <end position="413"/>
    </location>
</feature>
<feature type="transmembrane region" description="Helical" evidence="8">
    <location>
        <begin position="203"/>
        <end position="223"/>
    </location>
</feature>
<comment type="subcellular location">
    <subcellularLocation>
        <location evidence="1">Cell membrane</location>
        <topology evidence="1">Multi-pass membrane protein</topology>
    </subcellularLocation>
</comment>
<feature type="transmembrane region" description="Helical" evidence="8">
    <location>
        <begin position="419"/>
        <end position="437"/>
    </location>
</feature>
<dbReference type="OrthoDB" id="5242355at2"/>
<dbReference type="KEGG" id="dtm:BJL86_1821"/>
<keyword evidence="3" id="KW-0813">Transport</keyword>
<evidence type="ECO:0000256" key="6">
    <source>
        <dbReference type="ARBA" id="ARBA00022989"/>
    </source>
</evidence>
<dbReference type="GO" id="GO:0015297">
    <property type="term" value="F:antiporter activity"/>
    <property type="evidence" value="ECO:0007669"/>
    <property type="project" value="InterPro"/>
</dbReference>
<evidence type="ECO:0000313" key="9">
    <source>
        <dbReference type="EMBL" id="ANI92592.1"/>
    </source>
</evidence>
<keyword evidence="4" id="KW-1003">Cell membrane</keyword>
<dbReference type="NCBIfam" id="TIGR00797">
    <property type="entry name" value="matE"/>
    <property type="match status" value="1"/>
</dbReference>
<dbReference type="EMBL" id="CP015961">
    <property type="protein sequence ID" value="ANI92592.1"/>
    <property type="molecule type" value="Genomic_DNA"/>
</dbReference>
<feature type="transmembrane region" description="Helical" evidence="8">
    <location>
        <begin position="20"/>
        <end position="40"/>
    </location>
</feature>
<dbReference type="InterPro" id="IPR044644">
    <property type="entry name" value="DinF-like"/>
</dbReference>
<evidence type="ECO:0000256" key="8">
    <source>
        <dbReference type="SAM" id="Phobius"/>
    </source>
</evidence>
<sequence length="455" mass="47300">MHDDQRSEERTRPSSFGKTLFGLALPVLPVLAAEPIYLLVDGVVVGRVGSTELAALGVGSLLLTLLGTQMNFLSYGTTARAARFFGAGRTDLAVREGLQASWIAGGVGLAVVTVLLVFVGPITGALTPDPHVAQMARNWLHIAAWGIPLILLTAAGNGWMRGVQRTRGPLAFVVGGIAVSTALCFALVLGLGPFPELGLQGSAIANVVGQACAASGMLAALFAQKHRYGLSLRPLPDVIATQLRLGGNLIVRTAAFQVTFFAATKTAGEAGNATLGAHHLGGQVWNLISLVLDSVAIAAQAVVGQALGAEDRERVRRFTRLTVTWSLGLGVVLAIAIAVLHGPIVSLLTSDPEVAERFRVAVFAAALLCIPASVVFGLDGVLLGAADAAFLRRLTVVTALGCYLPVLIATHYFGWGLEGIWAGLGAFILGRLVGVALRARSDTWMRMGTPQGGST</sequence>
<reference evidence="9 10" key="1">
    <citation type="submission" date="2016-06" db="EMBL/GenBank/DDBJ databases">
        <title>Complete genome sequence of a saline-alkali tolerant type strain Dietzia timorensis ID05-A0528T.</title>
        <authorList>
            <person name="Wu X."/>
        </authorList>
    </citation>
    <scope>NUCLEOTIDE SEQUENCE [LARGE SCALE GENOMIC DNA]</scope>
    <source>
        <strain evidence="9 10">ID05-A0528</strain>
    </source>
</reference>
<feature type="transmembrane region" description="Helical" evidence="8">
    <location>
        <begin position="321"/>
        <end position="340"/>
    </location>
</feature>
<evidence type="ECO:0000256" key="7">
    <source>
        <dbReference type="ARBA" id="ARBA00023136"/>
    </source>
</evidence>
<name>A0A173LPE9_9ACTN</name>
<feature type="transmembrane region" description="Helical" evidence="8">
    <location>
        <begin position="97"/>
        <end position="119"/>
    </location>
</feature>
<dbReference type="GO" id="GO:0005886">
    <property type="term" value="C:plasma membrane"/>
    <property type="evidence" value="ECO:0007669"/>
    <property type="project" value="UniProtKB-SubCell"/>
</dbReference>
<evidence type="ECO:0000256" key="2">
    <source>
        <dbReference type="ARBA" id="ARBA00010199"/>
    </source>
</evidence>
<dbReference type="GO" id="GO:0042910">
    <property type="term" value="F:xenobiotic transmembrane transporter activity"/>
    <property type="evidence" value="ECO:0007669"/>
    <property type="project" value="InterPro"/>
</dbReference>
<feature type="transmembrane region" description="Helical" evidence="8">
    <location>
        <begin position="52"/>
        <end position="76"/>
    </location>
</feature>
<keyword evidence="7 8" id="KW-0472">Membrane</keyword>
<feature type="transmembrane region" description="Helical" evidence="8">
    <location>
        <begin position="139"/>
        <end position="158"/>
    </location>
</feature>
<dbReference type="PANTHER" id="PTHR42893">
    <property type="entry name" value="PROTEIN DETOXIFICATION 44, CHLOROPLASTIC-RELATED"/>
    <property type="match status" value="1"/>
</dbReference>
<evidence type="ECO:0000256" key="4">
    <source>
        <dbReference type="ARBA" id="ARBA00022475"/>
    </source>
</evidence>
<evidence type="ECO:0000256" key="1">
    <source>
        <dbReference type="ARBA" id="ARBA00004651"/>
    </source>
</evidence>
<protein>
    <submittedName>
        <fullName evidence="9">MATE efflux family protein 2, chloroplastic</fullName>
    </submittedName>
</protein>
<keyword evidence="6 8" id="KW-1133">Transmembrane helix</keyword>
<gene>
    <name evidence="9" type="ORF">BJL86_1821</name>
</gene>
<evidence type="ECO:0000256" key="3">
    <source>
        <dbReference type="ARBA" id="ARBA00022448"/>
    </source>
</evidence>
<dbReference type="AlphaFoldDB" id="A0A173LPE9"/>
<dbReference type="PIRSF" id="PIRSF006603">
    <property type="entry name" value="DinF"/>
    <property type="match status" value="1"/>
</dbReference>
<dbReference type="Proteomes" id="UP000186104">
    <property type="component" value="Chromosome"/>
</dbReference>
<dbReference type="RefSeq" id="WP_067474216.1">
    <property type="nucleotide sequence ID" value="NZ_CP015961.1"/>
</dbReference>
<dbReference type="STRING" id="499555.BJL86_1821"/>